<gene>
    <name evidence="3" type="ORF">MB824_10525</name>
</gene>
<keyword evidence="1 3" id="KW-0238">DNA-binding</keyword>
<dbReference type="Gene3D" id="1.10.1660.10">
    <property type="match status" value="1"/>
</dbReference>
<accession>A0ABS9NQ49</accession>
<dbReference type="GO" id="GO:0003677">
    <property type="term" value="F:DNA binding"/>
    <property type="evidence" value="ECO:0007669"/>
    <property type="project" value="UniProtKB-KW"/>
</dbReference>
<dbReference type="InterPro" id="IPR047057">
    <property type="entry name" value="MerR_fam"/>
</dbReference>
<evidence type="ECO:0000313" key="4">
    <source>
        <dbReference type="Proteomes" id="UP001298424"/>
    </source>
</evidence>
<dbReference type="PROSITE" id="PS50937">
    <property type="entry name" value="HTH_MERR_2"/>
    <property type="match status" value="1"/>
</dbReference>
<keyword evidence="4" id="KW-1185">Reference proteome</keyword>
<evidence type="ECO:0000259" key="2">
    <source>
        <dbReference type="PROSITE" id="PS50937"/>
    </source>
</evidence>
<dbReference type="InterPro" id="IPR009061">
    <property type="entry name" value="DNA-bd_dom_put_sf"/>
</dbReference>
<comment type="caution">
    <text evidence="3">The sequence shown here is derived from an EMBL/GenBank/DDBJ whole genome shotgun (WGS) entry which is preliminary data.</text>
</comment>
<organism evidence="3 4">
    <name type="scientific">Kingella pumchi</name>
    <dbReference type="NCBI Taxonomy" id="2779506"/>
    <lineage>
        <taxon>Bacteria</taxon>
        <taxon>Pseudomonadati</taxon>
        <taxon>Pseudomonadota</taxon>
        <taxon>Betaproteobacteria</taxon>
        <taxon>Neisseriales</taxon>
        <taxon>Neisseriaceae</taxon>
        <taxon>Kingella</taxon>
    </lineage>
</organism>
<feature type="domain" description="HTH merR-type" evidence="2">
    <location>
        <begin position="1"/>
        <end position="68"/>
    </location>
</feature>
<sequence>MKIGDFSQSSGVSVRMLRFYETAGVIAPQRTAAGYREYDAADAAFVRKAAMLNRAGVPLKDLALMRDCLRDEPQDFCPELRGRLHAVREKLAAQIADLQQSERLLAELLSAGNGQ</sequence>
<dbReference type="RefSeq" id="WP_238748485.1">
    <property type="nucleotide sequence ID" value="NZ_JAKOOW010000037.1"/>
</dbReference>
<proteinExistence type="predicted"/>
<dbReference type="PANTHER" id="PTHR30204">
    <property type="entry name" value="REDOX-CYCLING DRUG-SENSING TRANSCRIPTIONAL ACTIVATOR SOXR"/>
    <property type="match status" value="1"/>
</dbReference>
<evidence type="ECO:0000256" key="1">
    <source>
        <dbReference type="ARBA" id="ARBA00023125"/>
    </source>
</evidence>
<dbReference type="Proteomes" id="UP001298424">
    <property type="component" value="Unassembled WGS sequence"/>
</dbReference>
<evidence type="ECO:0000313" key="3">
    <source>
        <dbReference type="EMBL" id="MCG6504928.1"/>
    </source>
</evidence>
<dbReference type="PANTHER" id="PTHR30204:SF97">
    <property type="entry name" value="MERR FAMILY REGULATORY PROTEIN"/>
    <property type="match status" value="1"/>
</dbReference>
<dbReference type="SUPFAM" id="SSF46955">
    <property type="entry name" value="Putative DNA-binding domain"/>
    <property type="match status" value="1"/>
</dbReference>
<dbReference type="PRINTS" id="PR00040">
    <property type="entry name" value="HTHMERR"/>
</dbReference>
<reference evidence="3 4" key="1">
    <citation type="submission" date="2022-02" db="EMBL/GenBank/DDBJ databases">
        <title>Genome sequence data of Kingella unionensis sp. nov. strain CICC 24913 (CCUG 75125).</title>
        <authorList>
            <person name="Xiao M."/>
        </authorList>
    </citation>
    <scope>NUCLEOTIDE SEQUENCE [LARGE SCALE GENOMIC DNA]</scope>
    <source>
        <strain evidence="3 4">CICC 24913</strain>
    </source>
</reference>
<dbReference type="InterPro" id="IPR000551">
    <property type="entry name" value="MerR-type_HTH_dom"/>
</dbReference>
<dbReference type="PROSITE" id="PS00552">
    <property type="entry name" value="HTH_MERR_1"/>
    <property type="match status" value="1"/>
</dbReference>
<dbReference type="SMART" id="SM00422">
    <property type="entry name" value="HTH_MERR"/>
    <property type="match status" value="1"/>
</dbReference>
<protein>
    <submittedName>
        <fullName evidence="3">MerR family DNA-binding transcriptional regulator</fullName>
    </submittedName>
</protein>
<dbReference type="Pfam" id="PF00376">
    <property type="entry name" value="MerR"/>
    <property type="match status" value="1"/>
</dbReference>
<name>A0ABS9NQ49_9NEIS</name>
<dbReference type="EMBL" id="JAKOOW010000037">
    <property type="protein sequence ID" value="MCG6504928.1"/>
    <property type="molecule type" value="Genomic_DNA"/>
</dbReference>